<dbReference type="SUPFAM" id="SSF46689">
    <property type="entry name" value="Homeodomain-like"/>
    <property type="match status" value="1"/>
</dbReference>
<dbReference type="AlphaFoldDB" id="A0A2T9J7R7"/>
<gene>
    <name evidence="7" type="ORF">DDF65_16655</name>
</gene>
<feature type="domain" description="HTH tetR-type" evidence="6">
    <location>
        <begin position="25"/>
        <end position="85"/>
    </location>
</feature>
<evidence type="ECO:0000313" key="8">
    <source>
        <dbReference type="Proteomes" id="UP000244913"/>
    </source>
</evidence>
<organism evidence="7 8">
    <name type="scientific">Caulobacter radicis</name>
    <dbReference type="NCBI Taxonomy" id="2172650"/>
    <lineage>
        <taxon>Bacteria</taxon>
        <taxon>Pseudomonadati</taxon>
        <taxon>Pseudomonadota</taxon>
        <taxon>Alphaproteobacteria</taxon>
        <taxon>Caulobacterales</taxon>
        <taxon>Caulobacteraceae</taxon>
        <taxon>Caulobacter</taxon>
    </lineage>
</organism>
<feature type="DNA-binding region" description="H-T-H motif" evidence="4">
    <location>
        <begin position="48"/>
        <end position="67"/>
    </location>
</feature>
<dbReference type="GO" id="GO:0000976">
    <property type="term" value="F:transcription cis-regulatory region binding"/>
    <property type="evidence" value="ECO:0007669"/>
    <property type="project" value="TreeGrafter"/>
</dbReference>
<protein>
    <submittedName>
        <fullName evidence="7">TetR/AcrR family transcriptional regulator</fullName>
    </submittedName>
</protein>
<feature type="region of interest" description="Disordered" evidence="5">
    <location>
        <begin position="211"/>
        <end position="236"/>
    </location>
</feature>
<evidence type="ECO:0000256" key="1">
    <source>
        <dbReference type="ARBA" id="ARBA00023015"/>
    </source>
</evidence>
<dbReference type="Pfam" id="PF00440">
    <property type="entry name" value="TetR_N"/>
    <property type="match status" value="1"/>
</dbReference>
<dbReference type="Proteomes" id="UP000244913">
    <property type="component" value="Unassembled WGS sequence"/>
</dbReference>
<dbReference type="InterPro" id="IPR001647">
    <property type="entry name" value="HTH_TetR"/>
</dbReference>
<name>A0A2T9J7R7_9CAUL</name>
<dbReference type="PANTHER" id="PTHR30055">
    <property type="entry name" value="HTH-TYPE TRANSCRIPTIONAL REGULATOR RUTR"/>
    <property type="match status" value="1"/>
</dbReference>
<keyword evidence="2 4" id="KW-0238">DNA-binding</keyword>
<reference evidence="7 8" key="1">
    <citation type="submission" date="2018-04" db="EMBL/GenBank/DDBJ databases">
        <title>The genome sequence of Caulobacter sp. 736.</title>
        <authorList>
            <person name="Gao J."/>
            <person name="Sun J."/>
        </authorList>
    </citation>
    <scope>NUCLEOTIDE SEQUENCE [LARGE SCALE GENOMIC DNA]</scope>
    <source>
        <strain evidence="7 8">736</strain>
    </source>
</reference>
<feature type="compositionally biased region" description="Low complexity" evidence="5">
    <location>
        <begin position="224"/>
        <end position="236"/>
    </location>
</feature>
<dbReference type="PROSITE" id="PS50977">
    <property type="entry name" value="HTH_TETR_2"/>
    <property type="match status" value="1"/>
</dbReference>
<comment type="caution">
    <text evidence="7">The sequence shown here is derived from an EMBL/GenBank/DDBJ whole genome shotgun (WGS) entry which is preliminary data.</text>
</comment>
<dbReference type="Gene3D" id="1.10.357.10">
    <property type="entry name" value="Tetracycline Repressor, domain 2"/>
    <property type="match status" value="1"/>
</dbReference>
<evidence type="ECO:0000259" key="6">
    <source>
        <dbReference type="PROSITE" id="PS50977"/>
    </source>
</evidence>
<dbReference type="EMBL" id="QDKP01000049">
    <property type="protein sequence ID" value="PVM77553.1"/>
    <property type="molecule type" value="Genomic_DNA"/>
</dbReference>
<evidence type="ECO:0000256" key="2">
    <source>
        <dbReference type="ARBA" id="ARBA00023125"/>
    </source>
</evidence>
<accession>A0A2T9J7R7</accession>
<evidence type="ECO:0000256" key="5">
    <source>
        <dbReference type="SAM" id="MobiDB-lite"/>
    </source>
</evidence>
<proteinExistence type="predicted"/>
<dbReference type="PRINTS" id="PR00455">
    <property type="entry name" value="HTHTETR"/>
</dbReference>
<keyword evidence="1" id="KW-0805">Transcription regulation</keyword>
<keyword evidence="8" id="KW-1185">Reference proteome</keyword>
<evidence type="ECO:0000256" key="3">
    <source>
        <dbReference type="ARBA" id="ARBA00023163"/>
    </source>
</evidence>
<dbReference type="GO" id="GO:0003700">
    <property type="term" value="F:DNA-binding transcription factor activity"/>
    <property type="evidence" value="ECO:0007669"/>
    <property type="project" value="TreeGrafter"/>
</dbReference>
<evidence type="ECO:0000256" key="4">
    <source>
        <dbReference type="PROSITE-ProRule" id="PRU00335"/>
    </source>
</evidence>
<sequence length="236" mass="25507">MWRGATTRMQVTEKRQRRTQAERSATTRSALLEAAVESLYARGYGATTTINVAEAAGVSRGAMLHQFPSKADLMVFVVEEVFAEEVELYHELLAGIDDPRERLLAYPEAAWKVLSRPAGVAVQEIMQGSRSDPELAQKLAPIIARIDATAHSELSREFPRGPSSALRQLIVGTVRGLSVMNILKPGDEGVLGAIPLLKRLLRAGIETGVFADKGRAPPSQKGSAAAKPKTKPTVAR</sequence>
<dbReference type="InterPro" id="IPR009057">
    <property type="entry name" value="Homeodomain-like_sf"/>
</dbReference>
<evidence type="ECO:0000313" key="7">
    <source>
        <dbReference type="EMBL" id="PVM77553.1"/>
    </source>
</evidence>
<dbReference type="PANTHER" id="PTHR30055:SF234">
    <property type="entry name" value="HTH-TYPE TRANSCRIPTIONAL REGULATOR BETI"/>
    <property type="match status" value="1"/>
</dbReference>
<feature type="region of interest" description="Disordered" evidence="5">
    <location>
        <begin position="1"/>
        <end position="26"/>
    </location>
</feature>
<keyword evidence="3" id="KW-0804">Transcription</keyword>
<dbReference type="InterPro" id="IPR050109">
    <property type="entry name" value="HTH-type_TetR-like_transc_reg"/>
</dbReference>